<evidence type="ECO:0000313" key="3">
    <source>
        <dbReference type="Proteomes" id="UP000199417"/>
    </source>
</evidence>
<dbReference type="PANTHER" id="PTHR35010:SF2">
    <property type="entry name" value="BLL4672 PROTEIN"/>
    <property type="match status" value="1"/>
</dbReference>
<dbReference type="InterPro" id="IPR041413">
    <property type="entry name" value="MLTR_LBD"/>
</dbReference>
<dbReference type="InterPro" id="IPR010982">
    <property type="entry name" value="Lambda_DNA-bd_dom_sf"/>
</dbReference>
<dbReference type="InterPro" id="IPR001387">
    <property type="entry name" value="Cro/C1-type_HTH"/>
</dbReference>
<accession>A0A1G6QGF0</accession>
<dbReference type="CDD" id="cd00093">
    <property type="entry name" value="HTH_XRE"/>
    <property type="match status" value="1"/>
</dbReference>
<feature type="domain" description="HTH cro/C1-type" evidence="1">
    <location>
        <begin position="39"/>
        <end position="86"/>
    </location>
</feature>
<dbReference type="Gene3D" id="3.30.450.180">
    <property type="match status" value="1"/>
</dbReference>
<dbReference type="SMART" id="SM00530">
    <property type="entry name" value="HTH_XRE"/>
    <property type="match status" value="1"/>
</dbReference>
<dbReference type="Gene3D" id="1.10.260.40">
    <property type="entry name" value="lambda repressor-like DNA-binding domains"/>
    <property type="match status" value="1"/>
</dbReference>
<dbReference type="PANTHER" id="PTHR35010">
    <property type="entry name" value="BLL4672 PROTEIN-RELATED"/>
    <property type="match status" value="1"/>
</dbReference>
<organism evidence="2 3">
    <name type="scientific">Rhodococcus tukisamuensis</name>
    <dbReference type="NCBI Taxonomy" id="168276"/>
    <lineage>
        <taxon>Bacteria</taxon>
        <taxon>Bacillati</taxon>
        <taxon>Actinomycetota</taxon>
        <taxon>Actinomycetes</taxon>
        <taxon>Mycobacteriales</taxon>
        <taxon>Nocardiaceae</taxon>
        <taxon>Rhodococcus</taxon>
    </lineage>
</organism>
<reference evidence="2 3" key="1">
    <citation type="submission" date="2016-10" db="EMBL/GenBank/DDBJ databases">
        <authorList>
            <person name="de Groot N.N."/>
        </authorList>
    </citation>
    <scope>NUCLEOTIDE SEQUENCE [LARGE SCALE GENOMIC DNA]</scope>
    <source>
        <strain evidence="2 3">JCM 11308</strain>
    </source>
</reference>
<sequence>MDADVPDTDLREFLRSRRARISPEQAGLPEFPGVRRVPGLRREEVAQLAGVSVDYYVRLERGRNTHVSVSVLEAVARALQLDDTERDHLFALAKPTRRRPRATPAQRPRQGLLRVLDNVADIPALILGNRLDVLAMNRLACSFYPGFDHVLTGDWNMARYMFLDNAARDLYVDWSETARENVGMLRLYSSHHPHDPRLAELVGELSEGDQDFRRWWAEQDVYRPKYGTKRYRHPVAGDLTLGFEALTPADNPDQTLGLYTVEPGSPSANALRILAGRTAEASR</sequence>
<dbReference type="GO" id="GO:0003677">
    <property type="term" value="F:DNA binding"/>
    <property type="evidence" value="ECO:0007669"/>
    <property type="project" value="InterPro"/>
</dbReference>
<protein>
    <submittedName>
        <fullName evidence="2">Helix-turn-helix domain-containing protein</fullName>
    </submittedName>
</protein>
<evidence type="ECO:0000259" key="1">
    <source>
        <dbReference type="PROSITE" id="PS50943"/>
    </source>
</evidence>
<dbReference type="STRING" id="168276.SAMN05444580_10258"/>
<keyword evidence="3" id="KW-1185">Reference proteome</keyword>
<dbReference type="PROSITE" id="PS50943">
    <property type="entry name" value="HTH_CROC1"/>
    <property type="match status" value="1"/>
</dbReference>
<dbReference type="SUPFAM" id="SSF47413">
    <property type="entry name" value="lambda repressor-like DNA-binding domains"/>
    <property type="match status" value="1"/>
</dbReference>
<dbReference type="EMBL" id="FNAB01000002">
    <property type="protein sequence ID" value="SDC91408.1"/>
    <property type="molecule type" value="Genomic_DNA"/>
</dbReference>
<dbReference type="Proteomes" id="UP000199417">
    <property type="component" value="Unassembled WGS sequence"/>
</dbReference>
<proteinExistence type="predicted"/>
<name>A0A1G6QGF0_9NOCA</name>
<gene>
    <name evidence="2" type="ORF">SAMN05444580_10258</name>
</gene>
<dbReference type="Pfam" id="PF17765">
    <property type="entry name" value="MLTR_LBD"/>
    <property type="match status" value="1"/>
</dbReference>
<evidence type="ECO:0000313" key="2">
    <source>
        <dbReference type="EMBL" id="SDC91408.1"/>
    </source>
</evidence>
<dbReference type="AlphaFoldDB" id="A0A1G6QGF0"/>
<dbReference type="Pfam" id="PF13560">
    <property type="entry name" value="HTH_31"/>
    <property type="match status" value="1"/>
</dbReference>
<dbReference type="RefSeq" id="WP_072846894.1">
    <property type="nucleotide sequence ID" value="NZ_FNAB01000002.1"/>
</dbReference>